<reference evidence="1 2" key="1">
    <citation type="submission" date="2015-09" db="EMBL/GenBank/DDBJ databases">
        <title>Atta colombica WGS genome.</title>
        <authorList>
            <person name="Nygaard S."/>
            <person name="Hu H."/>
            <person name="Boomsma J."/>
            <person name="Zhang G."/>
        </authorList>
    </citation>
    <scope>NUCLEOTIDE SEQUENCE [LARGE SCALE GENOMIC DNA]</scope>
    <source>
        <strain evidence="1">Treedump-2</strain>
        <tissue evidence="1">Whole body</tissue>
    </source>
</reference>
<name>A0A195B9B4_9HYME</name>
<evidence type="ECO:0000313" key="2">
    <source>
        <dbReference type="Proteomes" id="UP000078540"/>
    </source>
</evidence>
<keyword evidence="2" id="KW-1185">Reference proteome</keyword>
<evidence type="ECO:0000313" key="1">
    <source>
        <dbReference type="EMBL" id="KYM81126.1"/>
    </source>
</evidence>
<protein>
    <submittedName>
        <fullName evidence="1">Uncharacterized protein</fullName>
    </submittedName>
</protein>
<dbReference type="AlphaFoldDB" id="A0A195B9B4"/>
<proteinExistence type="predicted"/>
<gene>
    <name evidence="1" type="ORF">ALC53_08469</name>
</gene>
<sequence length="84" mass="9518">MHIPFSRREKCPYVTSSRKYRPTPLLTARESLPSVSSRNVYESTGSRIFLDPTRMQGNVSGFIYDSVLMQAAILLLRSEISPLP</sequence>
<organism evidence="1 2">
    <name type="scientific">Atta colombica</name>
    <dbReference type="NCBI Taxonomy" id="520822"/>
    <lineage>
        <taxon>Eukaryota</taxon>
        <taxon>Metazoa</taxon>
        <taxon>Ecdysozoa</taxon>
        <taxon>Arthropoda</taxon>
        <taxon>Hexapoda</taxon>
        <taxon>Insecta</taxon>
        <taxon>Pterygota</taxon>
        <taxon>Neoptera</taxon>
        <taxon>Endopterygota</taxon>
        <taxon>Hymenoptera</taxon>
        <taxon>Apocrita</taxon>
        <taxon>Aculeata</taxon>
        <taxon>Formicoidea</taxon>
        <taxon>Formicidae</taxon>
        <taxon>Myrmicinae</taxon>
        <taxon>Atta</taxon>
    </lineage>
</organism>
<dbReference type="EMBL" id="KQ976542">
    <property type="protein sequence ID" value="KYM81126.1"/>
    <property type="molecule type" value="Genomic_DNA"/>
</dbReference>
<dbReference type="Proteomes" id="UP000078540">
    <property type="component" value="Unassembled WGS sequence"/>
</dbReference>
<accession>A0A195B9B4</accession>